<proteinExistence type="predicted"/>
<keyword evidence="3" id="KW-1185">Reference proteome</keyword>
<evidence type="ECO:0000256" key="1">
    <source>
        <dbReference type="SAM" id="Phobius"/>
    </source>
</evidence>
<gene>
    <name evidence="2" type="ORF">FHX50_001746</name>
</gene>
<feature type="transmembrane region" description="Helical" evidence="1">
    <location>
        <begin position="35"/>
        <end position="51"/>
    </location>
</feature>
<feature type="transmembrane region" description="Helical" evidence="1">
    <location>
        <begin position="6"/>
        <end position="23"/>
    </location>
</feature>
<dbReference type="AlphaFoldDB" id="A0A839QZR5"/>
<accession>A0A839QZR5</accession>
<organism evidence="2 3">
    <name type="scientific">Helcobacillus massiliensis</name>
    <dbReference type="NCBI Taxonomy" id="521392"/>
    <lineage>
        <taxon>Bacteria</taxon>
        <taxon>Bacillati</taxon>
        <taxon>Actinomycetota</taxon>
        <taxon>Actinomycetes</taxon>
        <taxon>Micrococcales</taxon>
        <taxon>Dermabacteraceae</taxon>
        <taxon>Helcobacillus</taxon>
    </lineage>
</organism>
<name>A0A839QZR5_9MICO</name>
<feature type="transmembrane region" description="Helical" evidence="1">
    <location>
        <begin position="148"/>
        <end position="166"/>
    </location>
</feature>
<keyword evidence="1" id="KW-0472">Membrane</keyword>
<sequence length="200" mass="20550">MPTALIASIAGVLGIALNCLLAWPQVARAFRSVEGIALGTIIAGFTGRVLWSVHALQGSGVDVPLLVGQVPIAIGFAVIAFLVGRARPELRGRLLLTLLSILAVVVGTSLLSPAAVAAAAVVVTAVINLPQMVRVIRRPDSAAGVSAAMYWLTAAASASWIVYGALSGDWTIPLPHLLLLPTGVITALAVQRSRPESAAQ</sequence>
<reference evidence="2 3" key="1">
    <citation type="submission" date="2020-08" db="EMBL/GenBank/DDBJ databases">
        <title>Sequencing the genomes of 1000 actinobacteria strains.</title>
        <authorList>
            <person name="Klenk H.-P."/>
        </authorList>
    </citation>
    <scope>NUCLEOTIDE SEQUENCE [LARGE SCALE GENOMIC DNA]</scope>
    <source>
        <strain evidence="2 3">DSM 23040</strain>
    </source>
</reference>
<dbReference type="RefSeq" id="WP_183376632.1">
    <property type="nucleotide sequence ID" value="NZ_CBCSFZ010000013.1"/>
</dbReference>
<dbReference type="Gene3D" id="1.20.1280.290">
    <property type="match status" value="2"/>
</dbReference>
<dbReference type="Proteomes" id="UP000568050">
    <property type="component" value="Unassembled WGS sequence"/>
</dbReference>
<feature type="transmembrane region" description="Helical" evidence="1">
    <location>
        <begin position="94"/>
        <end position="111"/>
    </location>
</feature>
<keyword evidence="1" id="KW-1133">Transmembrane helix</keyword>
<evidence type="ECO:0000313" key="3">
    <source>
        <dbReference type="Proteomes" id="UP000568050"/>
    </source>
</evidence>
<protein>
    <submittedName>
        <fullName evidence="2">Uncharacterized protein with PQ loop repeat</fullName>
    </submittedName>
</protein>
<comment type="caution">
    <text evidence="2">The sequence shown here is derived from an EMBL/GenBank/DDBJ whole genome shotgun (WGS) entry which is preliminary data.</text>
</comment>
<keyword evidence="1" id="KW-0812">Transmembrane</keyword>
<feature type="transmembrane region" description="Helical" evidence="1">
    <location>
        <begin position="63"/>
        <end position="82"/>
    </location>
</feature>
<evidence type="ECO:0000313" key="2">
    <source>
        <dbReference type="EMBL" id="MBB3023451.1"/>
    </source>
</evidence>
<dbReference type="EMBL" id="JACHWP010000005">
    <property type="protein sequence ID" value="MBB3023451.1"/>
    <property type="molecule type" value="Genomic_DNA"/>
</dbReference>